<evidence type="ECO:0000313" key="2">
    <source>
        <dbReference type="EMBL" id="AUG58366.1"/>
    </source>
</evidence>
<protein>
    <submittedName>
        <fullName evidence="2">Uncharacterized protein</fullName>
    </submittedName>
</protein>
<dbReference type="EMBL" id="CP025197">
    <property type="protein sequence ID" value="AUG58366.1"/>
    <property type="molecule type" value="Genomic_DNA"/>
</dbReference>
<accession>A0A2K9E9Q1</accession>
<sequence>MKTISKNKKIGIVLVLALIFIGAVVKVIIDGYKGEEPDNVITMEDDVSLKEKDAPDEQRLKIINRRGY</sequence>
<keyword evidence="1" id="KW-0472">Membrane</keyword>
<dbReference type="Proteomes" id="UP000233534">
    <property type="component" value="Chromosome"/>
</dbReference>
<keyword evidence="1" id="KW-0812">Transmembrane</keyword>
<name>A0A2K9E9Q1_9FIRM</name>
<reference evidence="2 3" key="1">
    <citation type="submission" date="2017-12" db="EMBL/GenBank/DDBJ databases">
        <title>Complete genome sequence of Herbivorax saccincola GGR1, a novel Cellulosome-producing hydrolytic bacterium in a thermophilic biogas plant, established by Illumina and Nanopore MinION sequencing.</title>
        <authorList>
            <person name="Pechtl A."/>
            <person name="Ruckert C."/>
            <person name="Koeck D.E."/>
            <person name="Maus I."/>
            <person name="Winkler A."/>
            <person name="Kalinowski J."/>
            <person name="Puhler A."/>
            <person name="Schwarz W.W."/>
            <person name="Zverlov V.V."/>
            <person name="Schluter A."/>
            <person name="Liebl W."/>
        </authorList>
    </citation>
    <scope>NUCLEOTIDE SEQUENCE [LARGE SCALE GENOMIC DNA]</scope>
    <source>
        <strain evidence="3">SR1</strain>
    </source>
</reference>
<dbReference type="AlphaFoldDB" id="A0A2K9E9Q1"/>
<dbReference type="RefSeq" id="WP_101302786.1">
    <property type="nucleotide sequence ID" value="NZ_CP025197.1"/>
</dbReference>
<organism evidence="2 3">
    <name type="scientific">Acetivibrio saccincola</name>
    <dbReference type="NCBI Taxonomy" id="1677857"/>
    <lineage>
        <taxon>Bacteria</taxon>
        <taxon>Bacillati</taxon>
        <taxon>Bacillota</taxon>
        <taxon>Clostridia</taxon>
        <taxon>Eubacteriales</taxon>
        <taxon>Oscillospiraceae</taxon>
        <taxon>Acetivibrio</taxon>
    </lineage>
</organism>
<evidence type="ECO:0000256" key="1">
    <source>
        <dbReference type="SAM" id="Phobius"/>
    </source>
</evidence>
<keyword evidence="1" id="KW-1133">Transmembrane helix</keyword>
<proteinExistence type="predicted"/>
<dbReference type="KEGG" id="hsc:HVS_12465"/>
<evidence type="ECO:0000313" key="3">
    <source>
        <dbReference type="Proteomes" id="UP000233534"/>
    </source>
</evidence>
<gene>
    <name evidence="2" type="ORF">HVS_12465</name>
</gene>
<keyword evidence="3" id="KW-1185">Reference proteome</keyword>
<feature type="transmembrane region" description="Helical" evidence="1">
    <location>
        <begin position="12"/>
        <end position="29"/>
    </location>
</feature>